<dbReference type="InterPro" id="IPR000086">
    <property type="entry name" value="NUDIX_hydrolase_dom"/>
</dbReference>
<reference evidence="3 4" key="1">
    <citation type="submission" date="2022-05" db="EMBL/GenBank/DDBJ databases">
        <title>Genome Sequencing of Bee-Associated Microbes.</title>
        <authorList>
            <person name="Dunlap C."/>
        </authorList>
    </citation>
    <scope>NUCLEOTIDE SEQUENCE [LARGE SCALE GENOMIC DNA]</scope>
    <source>
        <strain evidence="3 4">NRRL NRS-750</strain>
    </source>
</reference>
<dbReference type="PROSITE" id="PS51462">
    <property type="entry name" value="NUDIX"/>
    <property type="match status" value="1"/>
</dbReference>
<name>A0ABT4ECB3_PAEAL</name>
<keyword evidence="4" id="KW-1185">Reference proteome</keyword>
<sequence length="168" mass="19174">MSRTTIYVDWNGHHMKLTWIPYEEVPDITKVTSVHGCCFHENKVLLVNVAGRGFNMPGGHVENGETPEEAFHREAWEEGSVEGMIQYIGMIEVSAEENPLYDPNGKYPLIGYQLFYRMDITKCHPFSRENETTTRIWVEPTEVPFVIQEHELALLVLQEALAIGAPVN</sequence>
<organism evidence="3 4">
    <name type="scientific">Paenibacillus alvei</name>
    <name type="common">Bacillus alvei</name>
    <dbReference type="NCBI Taxonomy" id="44250"/>
    <lineage>
        <taxon>Bacteria</taxon>
        <taxon>Bacillati</taxon>
        <taxon>Bacillota</taxon>
        <taxon>Bacilli</taxon>
        <taxon>Bacillales</taxon>
        <taxon>Paenibacillaceae</taxon>
        <taxon>Paenibacillus</taxon>
    </lineage>
</organism>
<dbReference type="Pfam" id="PF00293">
    <property type="entry name" value="NUDIX"/>
    <property type="match status" value="1"/>
</dbReference>
<feature type="domain" description="Nudix hydrolase" evidence="2">
    <location>
        <begin position="29"/>
        <end position="160"/>
    </location>
</feature>
<dbReference type="InterPro" id="IPR015797">
    <property type="entry name" value="NUDIX_hydrolase-like_dom_sf"/>
</dbReference>
<dbReference type="RefSeq" id="WP_268632537.1">
    <property type="nucleotide sequence ID" value="NZ_JAMDLY010000014.1"/>
</dbReference>
<evidence type="ECO:0000256" key="1">
    <source>
        <dbReference type="ARBA" id="ARBA00005582"/>
    </source>
</evidence>
<dbReference type="PANTHER" id="PTHR43736">
    <property type="entry name" value="ADP-RIBOSE PYROPHOSPHATASE"/>
    <property type="match status" value="1"/>
</dbReference>
<comment type="caution">
    <text evidence="3">The sequence shown here is derived from an EMBL/GenBank/DDBJ whole genome shotgun (WGS) entry which is preliminary data.</text>
</comment>
<comment type="similarity">
    <text evidence="1">Belongs to the Nudix hydrolase family.</text>
</comment>
<dbReference type="EMBL" id="JAMDLY010000014">
    <property type="protein sequence ID" value="MCY9531386.1"/>
    <property type="molecule type" value="Genomic_DNA"/>
</dbReference>
<accession>A0ABT4ECB3</accession>
<proteinExistence type="inferred from homology"/>
<evidence type="ECO:0000313" key="4">
    <source>
        <dbReference type="Proteomes" id="UP001527090"/>
    </source>
</evidence>
<dbReference type="Gene3D" id="3.90.79.10">
    <property type="entry name" value="Nucleoside Triphosphate Pyrophosphohydrolase"/>
    <property type="match status" value="1"/>
</dbReference>
<dbReference type="PANTHER" id="PTHR43736:SF1">
    <property type="entry name" value="DIHYDRONEOPTERIN TRIPHOSPHATE DIPHOSPHATASE"/>
    <property type="match status" value="1"/>
</dbReference>
<evidence type="ECO:0000313" key="3">
    <source>
        <dbReference type="EMBL" id="MCY9531386.1"/>
    </source>
</evidence>
<protein>
    <submittedName>
        <fullName evidence="3">NUDIX domain-containing protein</fullName>
    </submittedName>
</protein>
<dbReference type="SUPFAM" id="SSF55811">
    <property type="entry name" value="Nudix"/>
    <property type="match status" value="1"/>
</dbReference>
<dbReference type="CDD" id="cd02883">
    <property type="entry name" value="NUDIX_Hydrolase"/>
    <property type="match status" value="1"/>
</dbReference>
<evidence type="ECO:0000259" key="2">
    <source>
        <dbReference type="PROSITE" id="PS51462"/>
    </source>
</evidence>
<dbReference type="Proteomes" id="UP001527090">
    <property type="component" value="Unassembled WGS sequence"/>
</dbReference>
<gene>
    <name evidence="3" type="ORF">M5X04_18935</name>
</gene>